<gene>
    <name evidence="1" type="ORF">GCM10009824_16970</name>
</gene>
<dbReference type="Gene3D" id="3.10.310.10">
    <property type="entry name" value="Diaminopimelate Epimerase, Chain A, domain 1"/>
    <property type="match status" value="2"/>
</dbReference>
<dbReference type="PANTHER" id="PTHR13774:SF32">
    <property type="entry name" value="ANTISENSE-ENHANCING SEQUENCE 1"/>
    <property type="match status" value="1"/>
</dbReference>
<name>A0ABN2XUR3_9MICC</name>
<evidence type="ECO:0000313" key="1">
    <source>
        <dbReference type="EMBL" id="GAA2117479.1"/>
    </source>
</evidence>
<dbReference type="PIRSF" id="PIRSF016184">
    <property type="entry name" value="PhzC_PhzF"/>
    <property type="match status" value="1"/>
</dbReference>
<protein>
    <submittedName>
        <fullName evidence="1">PhzF family phenazine biosynthesis protein</fullName>
    </submittedName>
</protein>
<accession>A0ABN2XUR3</accession>
<proteinExistence type="predicted"/>
<dbReference type="Proteomes" id="UP001500166">
    <property type="component" value="Unassembled WGS sequence"/>
</dbReference>
<dbReference type="RefSeq" id="WP_344224576.1">
    <property type="nucleotide sequence ID" value="NZ_BAAAQA010000016.1"/>
</dbReference>
<dbReference type="Pfam" id="PF02567">
    <property type="entry name" value="PhzC-PhzF"/>
    <property type="match status" value="1"/>
</dbReference>
<organism evidence="1 2">
    <name type="scientific">Kocuria atrinae</name>
    <dbReference type="NCBI Taxonomy" id="592377"/>
    <lineage>
        <taxon>Bacteria</taxon>
        <taxon>Bacillati</taxon>
        <taxon>Actinomycetota</taxon>
        <taxon>Actinomycetes</taxon>
        <taxon>Micrococcales</taxon>
        <taxon>Micrococcaceae</taxon>
        <taxon>Kocuria</taxon>
    </lineage>
</organism>
<dbReference type="EMBL" id="BAAAQA010000016">
    <property type="protein sequence ID" value="GAA2117479.1"/>
    <property type="molecule type" value="Genomic_DNA"/>
</dbReference>
<dbReference type="InterPro" id="IPR003719">
    <property type="entry name" value="Phenazine_PhzF-like"/>
</dbReference>
<evidence type="ECO:0000313" key="2">
    <source>
        <dbReference type="Proteomes" id="UP001500166"/>
    </source>
</evidence>
<keyword evidence="2" id="KW-1185">Reference proteome</keyword>
<reference evidence="1 2" key="1">
    <citation type="journal article" date="2019" name="Int. J. Syst. Evol. Microbiol.">
        <title>The Global Catalogue of Microorganisms (GCM) 10K type strain sequencing project: providing services to taxonomists for standard genome sequencing and annotation.</title>
        <authorList>
            <consortium name="The Broad Institute Genomics Platform"/>
            <consortium name="The Broad Institute Genome Sequencing Center for Infectious Disease"/>
            <person name="Wu L."/>
            <person name="Ma J."/>
        </authorList>
    </citation>
    <scope>NUCLEOTIDE SEQUENCE [LARGE SCALE GENOMIC DNA]</scope>
    <source>
        <strain evidence="1 2">JCM 15914</strain>
    </source>
</reference>
<dbReference type="SUPFAM" id="SSF54506">
    <property type="entry name" value="Diaminopimelate epimerase-like"/>
    <property type="match status" value="1"/>
</dbReference>
<comment type="caution">
    <text evidence="1">The sequence shown here is derived from an EMBL/GenBank/DDBJ whole genome shotgun (WGS) entry which is preliminary data.</text>
</comment>
<dbReference type="PANTHER" id="PTHR13774">
    <property type="entry name" value="PHENAZINE BIOSYNTHESIS PROTEIN"/>
    <property type="match status" value="1"/>
</dbReference>
<sequence>MTHQHRQRPFAQVDVFSREPYMGNPVAVVLDGTDLSDQEMARFARWTNLSETTFVLPASSPNADYRLRIWTPGGELPFAGHPTLGSAHAWLEAGNTPRSSEVIVQECAAGLVEIRPTDDGALTFAAPPTSRSGSFDPAMLEQVAAGLGLDDEEIVAHQWVDNGPGWAAVLLPTAEDVLAIEPDYPALGNYKIGVVGPYPEDSPQQFEVRAFVTGTGGHEDPVTGSLNASLAQWLMRTGHAASSYVAQQGTAMGRRGRVTVTSDAHKNVWVGGHCTTCISGSVLL</sequence>
<dbReference type="NCBIfam" id="TIGR00654">
    <property type="entry name" value="PhzF_family"/>
    <property type="match status" value="1"/>
</dbReference>